<dbReference type="SUPFAM" id="SSF55718">
    <property type="entry name" value="SCP-like"/>
    <property type="match status" value="1"/>
</dbReference>
<reference evidence="2" key="1">
    <citation type="submission" date="2022-11" db="EMBL/GenBank/DDBJ databases">
        <authorList>
            <person name="Somphong A."/>
            <person name="Phongsopitanun W."/>
        </authorList>
    </citation>
    <scope>NUCLEOTIDE SEQUENCE</scope>
    <source>
        <strain evidence="2">Pm04-4</strain>
    </source>
</reference>
<evidence type="ECO:0000259" key="1">
    <source>
        <dbReference type="Pfam" id="PF02036"/>
    </source>
</evidence>
<organism evidence="2 3">
    <name type="scientific">Paractinoplanes pyxinae</name>
    <dbReference type="NCBI Taxonomy" id="2997416"/>
    <lineage>
        <taxon>Bacteria</taxon>
        <taxon>Bacillati</taxon>
        <taxon>Actinomycetota</taxon>
        <taxon>Actinomycetes</taxon>
        <taxon>Micromonosporales</taxon>
        <taxon>Micromonosporaceae</taxon>
        <taxon>Paractinoplanes</taxon>
    </lineage>
</organism>
<evidence type="ECO:0000313" key="2">
    <source>
        <dbReference type="EMBL" id="MCY1137286.1"/>
    </source>
</evidence>
<dbReference type="Gene3D" id="3.30.1050.10">
    <property type="entry name" value="SCP2 sterol-binding domain"/>
    <property type="match status" value="1"/>
</dbReference>
<dbReference type="Pfam" id="PF02036">
    <property type="entry name" value="SCP2"/>
    <property type="match status" value="1"/>
</dbReference>
<name>A0ABT4ASR5_9ACTN</name>
<proteinExistence type="predicted"/>
<feature type="domain" description="SCP2" evidence="1">
    <location>
        <begin position="22"/>
        <end position="103"/>
    </location>
</feature>
<accession>A0ABT4ASR5</accession>
<dbReference type="RefSeq" id="WP_267561210.1">
    <property type="nucleotide sequence ID" value="NZ_JAPNTZ010000002.1"/>
</dbReference>
<evidence type="ECO:0000313" key="3">
    <source>
        <dbReference type="Proteomes" id="UP001151002"/>
    </source>
</evidence>
<dbReference type="InterPro" id="IPR003033">
    <property type="entry name" value="SCP2_sterol-bd_dom"/>
</dbReference>
<gene>
    <name evidence="2" type="ORF">OWR29_04685</name>
</gene>
<sequence>MASSTASPVAYGPDTVFTRLAVIHWTITGGPNGSSDTYETVIESGLCTVTSKPVRKPLLIMTMDPVSLLKLISGVGRPMMMFMTGKIRAKGDLGLAADMSKLFNVPI</sequence>
<dbReference type="InterPro" id="IPR036527">
    <property type="entry name" value="SCP2_sterol-bd_dom_sf"/>
</dbReference>
<comment type="caution">
    <text evidence="2">The sequence shown here is derived from an EMBL/GenBank/DDBJ whole genome shotgun (WGS) entry which is preliminary data.</text>
</comment>
<keyword evidence="3" id="KW-1185">Reference proteome</keyword>
<protein>
    <submittedName>
        <fullName evidence="2">SCP2 sterol-binding domain-containing protein</fullName>
    </submittedName>
</protein>
<dbReference type="EMBL" id="JAPNTZ010000002">
    <property type="protein sequence ID" value="MCY1137286.1"/>
    <property type="molecule type" value="Genomic_DNA"/>
</dbReference>
<dbReference type="Proteomes" id="UP001151002">
    <property type="component" value="Unassembled WGS sequence"/>
</dbReference>